<accession>A0ABS4CJJ9</accession>
<dbReference type="PANTHER" id="PTHR47478">
    <property type="match status" value="1"/>
</dbReference>
<evidence type="ECO:0000313" key="1">
    <source>
        <dbReference type="EMBL" id="MBP1046784.1"/>
    </source>
</evidence>
<protein>
    <submittedName>
        <fullName evidence="1">YjjG family noncanonical pyrimidine nucleotidase</fullName>
    </submittedName>
</protein>
<dbReference type="Pfam" id="PF13419">
    <property type="entry name" value="HAD_2"/>
    <property type="match status" value="1"/>
</dbReference>
<dbReference type="Gene3D" id="1.10.150.240">
    <property type="entry name" value="Putative phosphatase, domain 2"/>
    <property type="match status" value="1"/>
</dbReference>
<dbReference type="InterPro" id="IPR006439">
    <property type="entry name" value="HAD-SF_hydro_IA"/>
</dbReference>
<comment type="caution">
    <text evidence="1">The sequence shown here is derived from an EMBL/GenBank/DDBJ whole genome shotgun (WGS) entry which is preliminary data.</text>
</comment>
<dbReference type="InterPro" id="IPR041492">
    <property type="entry name" value="HAD_2"/>
</dbReference>
<name>A0ABS4CJJ9_9ENTE</name>
<dbReference type="PANTHER" id="PTHR47478:SF1">
    <property type="entry name" value="PYRIMIDINE 5'-NUCLEOTIDASE YJJG"/>
    <property type="match status" value="1"/>
</dbReference>
<dbReference type="InterPro" id="IPR023214">
    <property type="entry name" value="HAD_sf"/>
</dbReference>
<dbReference type="NCBIfam" id="TIGR01549">
    <property type="entry name" value="HAD-SF-IA-v1"/>
    <property type="match status" value="1"/>
</dbReference>
<dbReference type="RefSeq" id="WP_209557584.1">
    <property type="nucleotide sequence ID" value="NZ_JAEDXU010000005.1"/>
</dbReference>
<proteinExistence type="predicted"/>
<keyword evidence="2" id="KW-1185">Reference proteome</keyword>
<dbReference type="NCBIfam" id="TIGR02254">
    <property type="entry name" value="YjjG_YfnB"/>
    <property type="match status" value="1"/>
</dbReference>
<dbReference type="Proteomes" id="UP000673375">
    <property type="component" value="Unassembled WGS sequence"/>
</dbReference>
<reference evidence="1 2" key="1">
    <citation type="submission" date="2020-12" db="EMBL/GenBank/DDBJ databases">
        <title>Vagococcus allomyrinae sp. nov. and Enterococcus lavae sp. nov., isolated from the larvae of Allomyrina dichotoma.</title>
        <authorList>
            <person name="Lee S.D."/>
        </authorList>
    </citation>
    <scope>NUCLEOTIDE SEQUENCE [LARGE SCALE GENOMIC DNA]</scope>
    <source>
        <strain evidence="1 2">BWM-S5</strain>
    </source>
</reference>
<dbReference type="InterPro" id="IPR023198">
    <property type="entry name" value="PGP-like_dom2"/>
</dbReference>
<gene>
    <name evidence="1" type="ORF">I6N96_10950</name>
</gene>
<sequence length="230" mass="26994">MKFKTLLFDVDDTLLDFRATEKQALYTLFSEEQLELTQEVEQQYQLINRNLWKQFELGNINKETISNTRFKVLFEQFGKKVDGEEMGLKYQQFLSEGHDLLGNSRQILEQLKPHYDLYVVTNGIAKIQYKRLDDSKIRPFFNDIFVSEEIGYQKPMKEYFDYVFERIPAFEQEKALIIGDSLNSDIAGGQKADIQTVWLNPSKQEKSSGIEPTYEIRQLDELFTILNVDA</sequence>
<dbReference type="SUPFAM" id="SSF56784">
    <property type="entry name" value="HAD-like"/>
    <property type="match status" value="1"/>
</dbReference>
<evidence type="ECO:0000313" key="2">
    <source>
        <dbReference type="Proteomes" id="UP000673375"/>
    </source>
</evidence>
<dbReference type="EMBL" id="JAEDXU010000005">
    <property type="protein sequence ID" value="MBP1046784.1"/>
    <property type="molecule type" value="Genomic_DNA"/>
</dbReference>
<dbReference type="SFLD" id="SFLDS00003">
    <property type="entry name" value="Haloacid_Dehalogenase"/>
    <property type="match status" value="1"/>
</dbReference>
<dbReference type="SFLD" id="SFLDG01129">
    <property type="entry name" value="C1.5:_HAD__Beta-PGM__Phosphata"/>
    <property type="match status" value="1"/>
</dbReference>
<dbReference type="InterPro" id="IPR036412">
    <property type="entry name" value="HAD-like_sf"/>
</dbReference>
<dbReference type="Gene3D" id="3.40.50.1000">
    <property type="entry name" value="HAD superfamily/HAD-like"/>
    <property type="match status" value="1"/>
</dbReference>
<organism evidence="1 2">
    <name type="scientific">Enterococcus larvae</name>
    <dbReference type="NCBI Taxonomy" id="2794352"/>
    <lineage>
        <taxon>Bacteria</taxon>
        <taxon>Bacillati</taxon>
        <taxon>Bacillota</taxon>
        <taxon>Bacilli</taxon>
        <taxon>Lactobacillales</taxon>
        <taxon>Enterococcaceae</taxon>
        <taxon>Enterococcus</taxon>
    </lineage>
</organism>
<dbReference type="InterPro" id="IPR052550">
    <property type="entry name" value="Pyrimidine_5'-ntase_YjjG"/>
</dbReference>
<dbReference type="InterPro" id="IPR011951">
    <property type="entry name" value="HAD-SF_hydro_IA_YjjG/PynA"/>
</dbReference>